<sequence length="474" mass="52194">MSECYANGYYTPAFEGFSGNKPLSSVDPEMYSLIEKEKERQFTGLELIASENFTSRAVMEANGSCLTNKYSEGLPGNRYYGGNEIIDQVETLVQKRALEAFGLTSDRWGVNVQPYSGSTANFAAYTGILQVHDRIMGLDLPSGGHLTHGYYTAKKKISATSIYFESFPYKVHPETGLIEYDKLEEIALTYRPKLILCGASAYPRDWDYKRLRSIADKCGAYLLCDMAHTSGLVCAGAVRSPFEYCDIVTTTTHKSLRGPRAGLIFFRRGPKTDSQGQSTGEEYDFESKINMAVFPGCQGGPHNHTIAAVGVALKEAMSPEFKKYAFQVQANARALAAELEKRGYKLATGGTDNHLVLWDLRPVNLTGSKMEKICDAAHITLNKNAVHGDTSALVPGGVRIGTPALTSRGFKESDFVQVADFLDRAVKLALSIQQKSGKNIKDFNMALNGHEEVEKLRKEVVEFSKKFPMPGGQL</sequence>
<evidence type="ECO:0000259" key="9">
    <source>
        <dbReference type="Pfam" id="PF00464"/>
    </source>
</evidence>
<evidence type="ECO:0000256" key="3">
    <source>
        <dbReference type="ARBA" id="ARBA00006376"/>
    </source>
</evidence>
<dbReference type="PANTHER" id="PTHR11680:SF35">
    <property type="entry name" value="SERINE HYDROXYMETHYLTRANSFERASE 1"/>
    <property type="match status" value="1"/>
</dbReference>
<evidence type="ECO:0000313" key="11">
    <source>
        <dbReference type="Proteomes" id="UP001061958"/>
    </source>
</evidence>
<evidence type="ECO:0000256" key="5">
    <source>
        <dbReference type="ARBA" id="ARBA00022679"/>
    </source>
</evidence>
<evidence type="ECO:0000256" key="6">
    <source>
        <dbReference type="ARBA" id="ARBA00022898"/>
    </source>
</evidence>
<evidence type="ECO:0000256" key="1">
    <source>
        <dbReference type="ARBA" id="ARBA00001933"/>
    </source>
</evidence>
<dbReference type="FunFam" id="3.40.640.10:FF:000050">
    <property type="entry name" value="Serine hydroxymethyltransferase"/>
    <property type="match status" value="1"/>
</dbReference>
<dbReference type="SUPFAM" id="SSF53383">
    <property type="entry name" value="PLP-dependent transferases"/>
    <property type="match status" value="1"/>
</dbReference>
<dbReference type="AlphaFoldDB" id="A0A9C7UR55"/>
<dbReference type="GO" id="GO:0030170">
    <property type="term" value="F:pyridoxal phosphate binding"/>
    <property type="evidence" value="ECO:0007669"/>
    <property type="project" value="InterPro"/>
</dbReference>
<feature type="domain" description="Serine hydroxymethyltransferase-like" evidence="9">
    <location>
        <begin position="23"/>
        <end position="421"/>
    </location>
</feature>
<dbReference type="NCBIfam" id="NF000586">
    <property type="entry name" value="PRK00011.1"/>
    <property type="match status" value="1"/>
</dbReference>
<dbReference type="Gene3D" id="3.90.1150.10">
    <property type="entry name" value="Aspartate Aminotransferase, domain 1"/>
    <property type="match status" value="1"/>
</dbReference>
<dbReference type="OrthoDB" id="10265628at2759"/>
<dbReference type="PIRSF" id="PIRSF000412">
    <property type="entry name" value="SHMT"/>
    <property type="match status" value="1"/>
</dbReference>
<evidence type="ECO:0000256" key="2">
    <source>
        <dbReference type="ARBA" id="ARBA00004777"/>
    </source>
</evidence>
<evidence type="ECO:0000313" key="10">
    <source>
        <dbReference type="EMBL" id="GJQ12593.1"/>
    </source>
</evidence>
<keyword evidence="5 8" id="KW-0808">Transferase</keyword>
<keyword evidence="6 7" id="KW-0663">Pyridoxal phosphate</keyword>
<dbReference type="InterPro" id="IPR015424">
    <property type="entry name" value="PyrdxlP-dep_Trfase"/>
</dbReference>
<comment type="caution">
    <text evidence="10">The sequence shown here is derived from an EMBL/GenBank/DDBJ whole genome shotgun (WGS) entry which is preliminary data.</text>
</comment>
<comment type="similarity">
    <text evidence="3 8">Belongs to the SHMT family.</text>
</comment>
<gene>
    <name evidence="10" type="ORF">GpartN1_g4384.t1</name>
</gene>
<comment type="pathway">
    <text evidence="2 8">One-carbon metabolism; tetrahydrofolate interconversion.</text>
</comment>
<name>A0A9C7UR55_9RHOD</name>
<dbReference type="Proteomes" id="UP001061958">
    <property type="component" value="Unassembled WGS sequence"/>
</dbReference>
<dbReference type="GO" id="GO:0005739">
    <property type="term" value="C:mitochondrion"/>
    <property type="evidence" value="ECO:0007669"/>
    <property type="project" value="TreeGrafter"/>
</dbReference>
<keyword evidence="11" id="KW-1185">Reference proteome</keyword>
<reference evidence="10" key="1">
    <citation type="journal article" date="2022" name="Proc. Natl. Acad. Sci. U.S.A.">
        <title>Life cycle and functional genomics of the unicellular red alga Galdieria for elucidating algal and plant evolution and industrial use.</title>
        <authorList>
            <person name="Hirooka S."/>
            <person name="Itabashi T."/>
            <person name="Ichinose T.M."/>
            <person name="Onuma R."/>
            <person name="Fujiwara T."/>
            <person name="Yamashita S."/>
            <person name="Jong L.W."/>
            <person name="Tomita R."/>
            <person name="Iwane A.H."/>
            <person name="Miyagishima S.Y."/>
        </authorList>
    </citation>
    <scope>NUCLEOTIDE SEQUENCE</scope>
    <source>
        <strain evidence="10">NBRC 102759</strain>
    </source>
</reference>
<accession>A0A9C7UR55</accession>
<protein>
    <recommendedName>
        <fullName evidence="8">Serine hydroxymethyltransferase</fullName>
        <ecNumber evidence="8">2.1.2.1</ecNumber>
    </recommendedName>
</protein>
<dbReference type="Gene3D" id="3.40.640.10">
    <property type="entry name" value="Type I PLP-dependent aspartate aminotransferase-like (Major domain)"/>
    <property type="match status" value="1"/>
</dbReference>
<dbReference type="GO" id="GO:0019264">
    <property type="term" value="P:glycine biosynthetic process from serine"/>
    <property type="evidence" value="ECO:0007669"/>
    <property type="project" value="InterPro"/>
</dbReference>
<dbReference type="HAMAP" id="MF_00051">
    <property type="entry name" value="SHMT"/>
    <property type="match status" value="1"/>
</dbReference>
<evidence type="ECO:0000256" key="7">
    <source>
        <dbReference type="PIRSR" id="PIRSR000412-50"/>
    </source>
</evidence>
<dbReference type="PROSITE" id="PS00096">
    <property type="entry name" value="SHMT"/>
    <property type="match status" value="1"/>
</dbReference>
<keyword evidence="4 8" id="KW-0554">One-carbon metabolism</keyword>
<evidence type="ECO:0000256" key="4">
    <source>
        <dbReference type="ARBA" id="ARBA00022563"/>
    </source>
</evidence>
<dbReference type="Pfam" id="PF00464">
    <property type="entry name" value="SHMT"/>
    <property type="match status" value="1"/>
</dbReference>
<comment type="function">
    <text evidence="8">Interconversion of serine and glycine.</text>
</comment>
<comment type="catalytic activity">
    <reaction evidence="8">
        <text>(6R)-5,10-methylene-5,6,7,8-tetrahydrofolate + glycine + H2O = (6S)-5,6,7,8-tetrahydrofolate + L-serine</text>
        <dbReference type="Rhea" id="RHEA:15481"/>
        <dbReference type="ChEBI" id="CHEBI:15377"/>
        <dbReference type="ChEBI" id="CHEBI:15636"/>
        <dbReference type="ChEBI" id="CHEBI:33384"/>
        <dbReference type="ChEBI" id="CHEBI:57305"/>
        <dbReference type="ChEBI" id="CHEBI:57453"/>
        <dbReference type="EC" id="2.1.2.1"/>
    </reaction>
</comment>
<dbReference type="InterPro" id="IPR049943">
    <property type="entry name" value="Ser_HO-MeTrfase-like"/>
</dbReference>
<dbReference type="InterPro" id="IPR039429">
    <property type="entry name" value="SHMT-like_dom"/>
</dbReference>
<dbReference type="InterPro" id="IPR019798">
    <property type="entry name" value="Ser_HO-MeTrfase_PLP_BS"/>
</dbReference>
<feature type="modified residue" description="N6-(pyridoxal phosphate)lysine" evidence="7">
    <location>
        <position position="254"/>
    </location>
</feature>
<dbReference type="InterPro" id="IPR001085">
    <property type="entry name" value="Ser_HO-MeTrfase"/>
</dbReference>
<reference evidence="10" key="2">
    <citation type="submission" date="2022-01" db="EMBL/GenBank/DDBJ databases">
        <authorList>
            <person name="Hirooka S."/>
            <person name="Miyagishima S.Y."/>
        </authorList>
    </citation>
    <scope>NUCLEOTIDE SEQUENCE</scope>
    <source>
        <strain evidence="10">NBRC 102759</strain>
    </source>
</reference>
<dbReference type="EMBL" id="BQMJ01000035">
    <property type="protein sequence ID" value="GJQ12593.1"/>
    <property type="molecule type" value="Genomic_DNA"/>
</dbReference>
<dbReference type="InterPro" id="IPR015422">
    <property type="entry name" value="PyrdxlP-dep_Trfase_small"/>
</dbReference>
<evidence type="ECO:0000256" key="8">
    <source>
        <dbReference type="RuleBase" id="RU000585"/>
    </source>
</evidence>
<dbReference type="CDD" id="cd00378">
    <property type="entry name" value="SHMT"/>
    <property type="match status" value="1"/>
</dbReference>
<dbReference type="GO" id="GO:0035999">
    <property type="term" value="P:tetrahydrofolate interconversion"/>
    <property type="evidence" value="ECO:0007669"/>
    <property type="project" value="InterPro"/>
</dbReference>
<dbReference type="EC" id="2.1.2.1" evidence="8"/>
<dbReference type="GO" id="GO:0004372">
    <property type="term" value="F:glycine hydroxymethyltransferase activity"/>
    <property type="evidence" value="ECO:0007669"/>
    <property type="project" value="UniProtKB-EC"/>
</dbReference>
<dbReference type="PANTHER" id="PTHR11680">
    <property type="entry name" value="SERINE HYDROXYMETHYLTRANSFERASE"/>
    <property type="match status" value="1"/>
</dbReference>
<dbReference type="InterPro" id="IPR015421">
    <property type="entry name" value="PyrdxlP-dep_Trfase_major"/>
</dbReference>
<proteinExistence type="inferred from homology"/>
<organism evidence="10 11">
    <name type="scientific">Galdieria partita</name>
    <dbReference type="NCBI Taxonomy" id="83374"/>
    <lineage>
        <taxon>Eukaryota</taxon>
        <taxon>Rhodophyta</taxon>
        <taxon>Bangiophyceae</taxon>
        <taxon>Galdieriales</taxon>
        <taxon>Galdieriaceae</taxon>
        <taxon>Galdieria</taxon>
    </lineage>
</organism>
<comment type="cofactor">
    <cofactor evidence="1 7 8">
        <name>pyridoxal 5'-phosphate</name>
        <dbReference type="ChEBI" id="CHEBI:597326"/>
    </cofactor>
</comment>